<reference evidence="2" key="1">
    <citation type="journal article" date="2020" name="Fungal Divers.">
        <title>Resolving the Mortierellaceae phylogeny through synthesis of multi-gene phylogenetics and phylogenomics.</title>
        <authorList>
            <person name="Vandepol N."/>
            <person name="Liber J."/>
            <person name="Desiro A."/>
            <person name="Na H."/>
            <person name="Kennedy M."/>
            <person name="Barry K."/>
            <person name="Grigoriev I.V."/>
            <person name="Miller A.N."/>
            <person name="O'Donnell K."/>
            <person name="Stajich J.E."/>
            <person name="Bonito G."/>
        </authorList>
    </citation>
    <scope>NUCLEOTIDE SEQUENCE</scope>
    <source>
        <strain evidence="2">NVP1</strain>
    </source>
</reference>
<evidence type="ECO:0000313" key="3">
    <source>
        <dbReference type="Proteomes" id="UP000696485"/>
    </source>
</evidence>
<feature type="domain" description="BTB" evidence="1">
    <location>
        <begin position="140"/>
        <end position="204"/>
    </location>
</feature>
<name>A0A9P5VI47_9FUNG</name>
<comment type="caution">
    <text evidence="2">The sequence shown here is derived from an EMBL/GenBank/DDBJ whole genome shotgun (WGS) entry which is preliminary data.</text>
</comment>
<evidence type="ECO:0000313" key="2">
    <source>
        <dbReference type="EMBL" id="KAF9325104.1"/>
    </source>
</evidence>
<dbReference type="InterPro" id="IPR011333">
    <property type="entry name" value="SKP1/BTB/POZ_sf"/>
</dbReference>
<dbReference type="Proteomes" id="UP000696485">
    <property type="component" value="Unassembled WGS sequence"/>
</dbReference>
<dbReference type="SUPFAM" id="SSF54695">
    <property type="entry name" value="POZ domain"/>
    <property type="match status" value="1"/>
</dbReference>
<keyword evidence="3" id="KW-1185">Reference proteome</keyword>
<sequence>MCDSKQEGAYVPKGPIVEEAFVFSIRLSTTTTGEQRFKFDSELGPFAVIADVSTGKLAYKVDTTASNYMVFGQSKQCSVEPVKGDTPFTTSLFYRYLGEYEIASLSLSTERLPAYASYDLSFTKAMMTRLGNSSTAPEISSGTTVSATKTFHARKIVLSQWPYFRTVLAEGGSGKKEIRIKDVNANTFQQTLFFPYDGEFHDPPCQISESTDPVKAKKASWEGLYLAAHRYRIDDLRKQALDEILGTWTIQVPIESVEQDGEYQLVIVMSTMKHIPSTSGAAGVDALKNEVAIAKIKANESKSTVVTLLRDIYSSIDDVKAIETLIHVGSQFPEVKEAVLSYIANNMRAIFAGRNDLFGPFVQHPRCHELLVEVMLRSHNMGP</sequence>
<dbReference type="AlphaFoldDB" id="A0A9P5VI47"/>
<evidence type="ECO:0000259" key="1">
    <source>
        <dbReference type="PROSITE" id="PS50097"/>
    </source>
</evidence>
<dbReference type="Pfam" id="PF00651">
    <property type="entry name" value="BTB"/>
    <property type="match status" value="1"/>
</dbReference>
<accession>A0A9P5VI47</accession>
<dbReference type="EMBL" id="JAAAUY010000977">
    <property type="protein sequence ID" value="KAF9325104.1"/>
    <property type="molecule type" value="Genomic_DNA"/>
</dbReference>
<protein>
    <recommendedName>
        <fullName evidence="1">BTB domain-containing protein</fullName>
    </recommendedName>
</protein>
<dbReference type="PROSITE" id="PS50097">
    <property type="entry name" value="BTB"/>
    <property type="match status" value="1"/>
</dbReference>
<gene>
    <name evidence="2" type="ORF">BG006_011388</name>
</gene>
<organism evidence="2 3">
    <name type="scientific">Podila minutissima</name>
    <dbReference type="NCBI Taxonomy" id="64525"/>
    <lineage>
        <taxon>Eukaryota</taxon>
        <taxon>Fungi</taxon>
        <taxon>Fungi incertae sedis</taxon>
        <taxon>Mucoromycota</taxon>
        <taxon>Mortierellomycotina</taxon>
        <taxon>Mortierellomycetes</taxon>
        <taxon>Mortierellales</taxon>
        <taxon>Mortierellaceae</taxon>
        <taxon>Podila</taxon>
    </lineage>
</organism>
<dbReference type="InterPro" id="IPR000210">
    <property type="entry name" value="BTB/POZ_dom"/>
</dbReference>
<proteinExistence type="predicted"/>
<dbReference type="Gene3D" id="3.30.710.10">
    <property type="entry name" value="Potassium Channel Kv1.1, Chain A"/>
    <property type="match status" value="1"/>
</dbReference>